<dbReference type="PATRIC" id="fig|909613.9.peg.3521"/>
<dbReference type="RefSeq" id="WP_035283752.1">
    <property type="nucleotide sequence ID" value="NZ_AYXG01000127.1"/>
</dbReference>
<dbReference type="FunFam" id="1.10.10.10:FF:000214">
    <property type="entry name" value="Methylated-DNA--protein-cysteine methyltransferase"/>
    <property type="match status" value="1"/>
</dbReference>
<keyword evidence="5 10" id="KW-0808">Transferase</keyword>
<comment type="caution">
    <text evidence="10">The sequence shown here is derived from an EMBL/GenBank/DDBJ whole genome shotgun (WGS) entry which is preliminary data.</text>
</comment>
<keyword evidence="7" id="KW-0234">DNA repair</keyword>
<dbReference type="AlphaFoldDB" id="W7IJY9"/>
<feature type="domain" description="Methylated-DNA-[protein]-cysteine S-methyltransferase DNA binding" evidence="9">
    <location>
        <begin position="108"/>
        <end position="187"/>
    </location>
</feature>
<dbReference type="STRING" id="909613.UO65_3521"/>
<dbReference type="PROSITE" id="PS00374">
    <property type="entry name" value="MGMT"/>
    <property type="match status" value="1"/>
</dbReference>
<dbReference type="Proteomes" id="UP000019277">
    <property type="component" value="Unassembled WGS sequence"/>
</dbReference>
<gene>
    <name evidence="10" type="ORF">UO65_3521</name>
</gene>
<dbReference type="CDD" id="cd06445">
    <property type="entry name" value="ATase"/>
    <property type="match status" value="1"/>
</dbReference>
<evidence type="ECO:0000256" key="5">
    <source>
        <dbReference type="ARBA" id="ARBA00022679"/>
    </source>
</evidence>
<accession>W7IJY9</accession>
<evidence type="ECO:0000313" key="11">
    <source>
        <dbReference type="Proteomes" id="UP000019277"/>
    </source>
</evidence>
<dbReference type="SUPFAM" id="SSF46767">
    <property type="entry name" value="Methylated DNA-protein cysteine methyltransferase, C-terminal domain"/>
    <property type="match status" value="1"/>
</dbReference>
<keyword evidence="11" id="KW-1185">Reference proteome</keyword>
<keyword evidence="4 10" id="KW-0489">Methyltransferase</keyword>
<dbReference type="EMBL" id="AYXG01000127">
    <property type="protein sequence ID" value="EWC61155.1"/>
    <property type="molecule type" value="Genomic_DNA"/>
</dbReference>
<dbReference type="InterPro" id="IPR036217">
    <property type="entry name" value="MethylDNA_cys_MeTrfase_DNAb"/>
</dbReference>
<protein>
    <recommendedName>
        <fullName evidence="3">methylated-DNA--[protein]-cysteine S-methyltransferase</fullName>
        <ecNumber evidence="3">2.1.1.63</ecNumber>
    </recommendedName>
</protein>
<dbReference type="InterPro" id="IPR014048">
    <property type="entry name" value="MethylDNA_cys_MeTrfase_DNA-bd"/>
</dbReference>
<evidence type="ECO:0000256" key="6">
    <source>
        <dbReference type="ARBA" id="ARBA00022763"/>
    </source>
</evidence>
<evidence type="ECO:0000256" key="3">
    <source>
        <dbReference type="ARBA" id="ARBA00011918"/>
    </source>
</evidence>
<dbReference type="EC" id="2.1.1.63" evidence="3"/>
<reference evidence="10 11" key="1">
    <citation type="journal article" date="2014" name="Genome Announc.">
        <title>Draft Genome Sequence of the Antitrypanosomally Active Sponge-Associated Bacterium Actinokineospora sp. Strain EG49.</title>
        <authorList>
            <person name="Harjes J."/>
            <person name="Ryu T."/>
            <person name="Abdelmohsen U.R."/>
            <person name="Moitinho-Silva L."/>
            <person name="Horn H."/>
            <person name="Ravasi T."/>
            <person name="Hentschel U."/>
        </authorList>
    </citation>
    <scope>NUCLEOTIDE SEQUENCE [LARGE SCALE GENOMIC DNA]</scope>
    <source>
        <strain evidence="10 11">EG49</strain>
    </source>
</reference>
<dbReference type="InterPro" id="IPR001497">
    <property type="entry name" value="MethylDNA_cys_MeTrfase_AS"/>
</dbReference>
<comment type="catalytic activity">
    <reaction evidence="1">
        <text>a 4-O-methyl-thymidine in DNA + L-cysteinyl-[protein] = a thymidine in DNA + S-methyl-L-cysteinyl-[protein]</text>
        <dbReference type="Rhea" id="RHEA:53428"/>
        <dbReference type="Rhea" id="RHEA-COMP:10131"/>
        <dbReference type="Rhea" id="RHEA-COMP:10132"/>
        <dbReference type="Rhea" id="RHEA-COMP:13555"/>
        <dbReference type="Rhea" id="RHEA-COMP:13556"/>
        <dbReference type="ChEBI" id="CHEBI:29950"/>
        <dbReference type="ChEBI" id="CHEBI:82612"/>
        <dbReference type="ChEBI" id="CHEBI:137386"/>
        <dbReference type="ChEBI" id="CHEBI:137387"/>
        <dbReference type="EC" id="2.1.1.63"/>
    </reaction>
</comment>
<dbReference type="PANTHER" id="PTHR10815:SF5">
    <property type="entry name" value="METHYLATED-DNA--PROTEIN-CYSTEINE METHYLTRANSFERASE"/>
    <property type="match status" value="1"/>
</dbReference>
<organism evidence="10 11">
    <name type="scientific">Actinokineospora spheciospongiae</name>
    <dbReference type="NCBI Taxonomy" id="909613"/>
    <lineage>
        <taxon>Bacteria</taxon>
        <taxon>Bacillati</taxon>
        <taxon>Actinomycetota</taxon>
        <taxon>Actinomycetes</taxon>
        <taxon>Pseudonocardiales</taxon>
        <taxon>Pseudonocardiaceae</taxon>
        <taxon>Actinokineospora</taxon>
    </lineage>
</organism>
<dbReference type="GO" id="GO:0006281">
    <property type="term" value="P:DNA repair"/>
    <property type="evidence" value="ECO:0007669"/>
    <property type="project" value="UniProtKB-KW"/>
</dbReference>
<evidence type="ECO:0000256" key="2">
    <source>
        <dbReference type="ARBA" id="ARBA00008711"/>
    </source>
</evidence>
<evidence type="ECO:0000313" key="10">
    <source>
        <dbReference type="EMBL" id="EWC61155.1"/>
    </source>
</evidence>
<sequence length="190" mass="20559">MNHDAVLKGLAELVAAPATDLTDFLFADWTRVPGPIGEIDIAFSVRGISYVRVVGLPDRTATGDFATSFHTRFGRPLRRTDREPPGLRAALDGNPPAELPVDLDTLTEFEREVLRATRQIPRGQTRPYGWIAAQIGRPKAVRAVGTAVGNNPVPLVIPCHRVVRSDGSPGEYVFGAAAKQRLLSAEREAG</sequence>
<dbReference type="OrthoDB" id="9802228at2"/>
<dbReference type="PANTHER" id="PTHR10815">
    <property type="entry name" value="METHYLATED-DNA--PROTEIN-CYSTEINE METHYLTRANSFERASE"/>
    <property type="match status" value="1"/>
</dbReference>
<evidence type="ECO:0000256" key="1">
    <source>
        <dbReference type="ARBA" id="ARBA00001286"/>
    </source>
</evidence>
<keyword evidence="6" id="KW-0227">DNA damage</keyword>
<name>W7IJY9_9PSEU</name>
<evidence type="ECO:0000256" key="8">
    <source>
        <dbReference type="ARBA" id="ARBA00049348"/>
    </source>
</evidence>
<dbReference type="InterPro" id="IPR036388">
    <property type="entry name" value="WH-like_DNA-bd_sf"/>
</dbReference>
<dbReference type="GO" id="GO:0003908">
    <property type="term" value="F:methylated-DNA-[protein]-cysteine S-methyltransferase activity"/>
    <property type="evidence" value="ECO:0007669"/>
    <property type="project" value="UniProtKB-EC"/>
</dbReference>
<proteinExistence type="inferred from homology"/>
<dbReference type="eggNOG" id="COG0350">
    <property type="taxonomic scope" value="Bacteria"/>
</dbReference>
<dbReference type="Pfam" id="PF01035">
    <property type="entry name" value="DNA_binding_1"/>
    <property type="match status" value="1"/>
</dbReference>
<evidence type="ECO:0000256" key="4">
    <source>
        <dbReference type="ARBA" id="ARBA00022603"/>
    </source>
</evidence>
<evidence type="ECO:0000259" key="9">
    <source>
        <dbReference type="Pfam" id="PF01035"/>
    </source>
</evidence>
<comment type="catalytic activity">
    <reaction evidence="8">
        <text>a 6-O-methyl-2'-deoxyguanosine in DNA + L-cysteinyl-[protein] = S-methyl-L-cysteinyl-[protein] + a 2'-deoxyguanosine in DNA</text>
        <dbReference type="Rhea" id="RHEA:24000"/>
        <dbReference type="Rhea" id="RHEA-COMP:10131"/>
        <dbReference type="Rhea" id="RHEA-COMP:10132"/>
        <dbReference type="Rhea" id="RHEA-COMP:11367"/>
        <dbReference type="Rhea" id="RHEA-COMP:11368"/>
        <dbReference type="ChEBI" id="CHEBI:29950"/>
        <dbReference type="ChEBI" id="CHEBI:82612"/>
        <dbReference type="ChEBI" id="CHEBI:85445"/>
        <dbReference type="ChEBI" id="CHEBI:85448"/>
        <dbReference type="EC" id="2.1.1.63"/>
    </reaction>
</comment>
<evidence type="ECO:0000256" key="7">
    <source>
        <dbReference type="ARBA" id="ARBA00023204"/>
    </source>
</evidence>
<dbReference type="GO" id="GO:0032259">
    <property type="term" value="P:methylation"/>
    <property type="evidence" value="ECO:0007669"/>
    <property type="project" value="UniProtKB-KW"/>
</dbReference>
<comment type="similarity">
    <text evidence="2">Belongs to the MGMT family.</text>
</comment>
<dbReference type="NCBIfam" id="TIGR00589">
    <property type="entry name" value="ogt"/>
    <property type="match status" value="1"/>
</dbReference>
<dbReference type="Gene3D" id="1.10.10.10">
    <property type="entry name" value="Winged helix-like DNA-binding domain superfamily/Winged helix DNA-binding domain"/>
    <property type="match status" value="1"/>
</dbReference>